<evidence type="ECO:0000313" key="2">
    <source>
        <dbReference type="Proteomes" id="UP000070252"/>
    </source>
</evidence>
<reference evidence="1 2" key="1">
    <citation type="submission" date="2015-08" db="EMBL/GenBank/DDBJ databases">
        <title>Genome of Paenibacillus jilunlii.</title>
        <authorList>
            <person name="Sant'Anna F.H."/>
            <person name="Ambrosini A."/>
            <person name="Souza R."/>
            <person name="Bach E."/>
            <person name="Fernandes G."/>
            <person name="Balsanelli E."/>
            <person name="Baura V.A."/>
            <person name="Pedrosa F.O."/>
            <person name="Souza E.M."/>
            <person name="Passaglia L."/>
        </authorList>
    </citation>
    <scope>NUCLEOTIDE SEQUENCE [LARGE SCALE GENOMIC DNA]</scope>
    <source>
        <strain evidence="1 2">DSM 23019</strain>
    </source>
</reference>
<name>A0ABR5SYA2_9BACL</name>
<evidence type="ECO:0000313" key="1">
    <source>
        <dbReference type="EMBL" id="KWX77396.1"/>
    </source>
</evidence>
<keyword evidence="2" id="KW-1185">Reference proteome</keyword>
<organism evidence="1 2">
    <name type="scientific">Paenibacillus jilunlii</name>
    <dbReference type="NCBI Taxonomy" id="682956"/>
    <lineage>
        <taxon>Bacteria</taxon>
        <taxon>Bacillati</taxon>
        <taxon>Bacillota</taxon>
        <taxon>Bacilli</taxon>
        <taxon>Bacillales</taxon>
        <taxon>Paenibacillaceae</taxon>
        <taxon>Paenibacillus</taxon>
    </lineage>
</organism>
<sequence length="88" mass="9400">MWLETTAEMPLLSQGEAVWLETTAEMPLLSQGEAVWLETTAEMPLLSQGEVMWLGSGGAVCPKLICVPDFAARFQQSPGNAGKGPYSG</sequence>
<accession>A0ABR5SYA2</accession>
<proteinExistence type="predicted"/>
<dbReference type="EMBL" id="LIPY01000101">
    <property type="protein sequence ID" value="KWX77396.1"/>
    <property type="molecule type" value="Genomic_DNA"/>
</dbReference>
<comment type="caution">
    <text evidence="1">The sequence shown here is derived from an EMBL/GenBank/DDBJ whole genome shotgun (WGS) entry which is preliminary data.</text>
</comment>
<gene>
    <name evidence="1" type="ORF">AML91_07540</name>
</gene>
<protein>
    <submittedName>
        <fullName evidence="1">Uncharacterized protein</fullName>
    </submittedName>
</protein>
<dbReference type="Proteomes" id="UP000070252">
    <property type="component" value="Unassembled WGS sequence"/>
</dbReference>